<dbReference type="Gene3D" id="3.30.1340.10">
    <property type="entry name" value="HPr-like"/>
    <property type="match status" value="1"/>
</dbReference>
<dbReference type="PRINTS" id="PR00107">
    <property type="entry name" value="PHOSPHOCPHPR"/>
</dbReference>
<reference evidence="5" key="1">
    <citation type="submission" date="2020-08" db="EMBL/GenBank/DDBJ databases">
        <title>Genome public.</title>
        <authorList>
            <person name="Liu C."/>
            <person name="Sun Q."/>
        </authorList>
    </citation>
    <scope>NUCLEOTIDE SEQUENCE</scope>
    <source>
        <strain evidence="5">BX12</strain>
    </source>
</reference>
<proteinExistence type="predicted"/>
<keyword evidence="6" id="KW-1185">Reference proteome</keyword>
<evidence type="ECO:0000256" key="2">
    <source>
        <dbReference type="ARBA" id="ARBA00022490"/>
    </source>
</evidence>
<gene>
    <name evidence="5" type="ORF">H9L42_15765</name>
</gene>
<dbReference type="RefSeq" id="WP_187304364.1">
    <property type="nucleotide sequence ID" value="NZ_CBCTON010000040.1"/>
</dbReference>
<dbReference type="PROSITE" id="PS51350">
    <property type="entry name" value="PTS_HPR_DOM"/>
    <property type="match status" value="1"/>
</dbReference>
<dbReference type="PANTHER" id="PTHR33705:SF2">
    <property type="entry name" value="PHOSPHOCARRIER PROTEIN NPR"/>
    <property type="match status" value="1"/>
</dbReference>
<dbReference type="AlphaFoldDB" id="A0A923NNM5"/>
<dbReference type="PANTHER" id="PTHR33705">
    <property type="entry name" value="PHOSPHOCARRIER PROTEIN HPR"/>
    <property type="match status" value="1"/>
</dbReference>
<dbReference type="SUPFAM" id="SSF55594">
    <property type="entry name" value="HPr-like"/>
    <property type="match status" value="1"/>
</dbReference>
<dbReference type="Pfam" id="PF00381">
    <property type="entry name" value="PTS-HPr"/>
    <property type="match status" value="1"/>
</dbReference>
<dbReference type="GO" id="GO:0005737">
    <property type="term" value="C:cytoplasm"/>
    <property type="evidence" value="ECO:0007669"/>
    <property type="project" value="UniProtKB-SubCell"/>
</dbReference>
<keyword evidence="3" id="KW-0598">Phosphotransferase system</keyword>
<sequence length="88" mass="9597">MVSKELKVTNSEGFHMRPATNFANAMAKYSSDVKIEFNNMEVNAKSVMNLIAACIKFGAEIKIVCDGEDEEAALAEATKMIESGFGEE</sequence>
<dbReference type="NCBIfam" id="TIGR01003">
    <property type="entry name" value="PTS_HPr_family"/>
    <property type="match status" value="1"/>
</dbReference>
<comment type="subcellular location">
    <subcellularLocation>
        <location evidence="1">Cytoplasm</location>
    </subcellularLocation>
</comment>
<feature type="domain" description="HPr" evidence="4">
    <location>
        <begin position="1"/>
        <end position="88"/>
    </location>
</feature>
<organism evidence="5 6">
    <name type="scientific">Zhenpiania hominis</name>
    <dbReference type="NCBI Taxonomy" id="2763644"/>
    <lineage>
        <taxon>Bacteria</taxon>
        <taxon>Bacillati</taxon>
        <taxon>Bacillota</taxon>
        <taxon>Clostridia</taxon>
        <taxon>Peptostreptococcales</taxon>
        <taxon>Anaerovoracaceae</taxon>
        <taxon>Zhenpiania</taxon>
    </lineage>
</organism>
<evidence type="ECO:0000313" key="5">
    <source>
        <dbReference type="EMBL" id="MBC6681270.1"/>
    </source>
</evidence>
<dbReference type="InterPro" id="IPR035895">
    <property type="entry name" value="HPr-like_sf"/>
</dbReference>
<protein>
    <submittedName>
        <fullName evidence="5">HPr family phosphocarrier protein</fullName>
    </submittedName>
</protein>
<dbReference type="GO" id="GO:0009401">
    <property type="term" value="P:phosphoenolpyruvate-dependent sugar phosphotransferase system"/>
    <property type="evidence" value="ECO:0007669"/>
    <property type="project" value="UniProtKB-KW"/>
</dbReference>
<dbReference type="EMBL" id="JACRYT010000030">
    <property type="protein sequence ID" value="MBC6681270.1"/>
    <property type="molecule type" value="Genomic_DNA"/>
</dbReference>
<accession>A0A923NNM5</accession>
<comment type="caution">
    <text evidence="5">The sequence shown here is derived from an EMBL/GenBank/DDBJ whole genome shotgun (WGS) entry which is preliminary data.</text>
</comment>
<evidence type="ECO:0000256" key="3">
    <source>
        <dbReference type="ARBA" id="ARBA00022683"/>
    </source>
</evidence>
<evidence type="ECO:0000256" key="1">
    <source>
        <dbReference type="ARBA" id="ARBA00004496"/>
    </source>
</evidence>
<name>A0A923NNM5_9FIRM</name>
<evidence type="ECO:0000313" key="6">
    <source>
        <dbReference type="Proteomes" id="UP000602647"/>
    </source>
</evidence>
<evidence type="ECO:0000259" key="4">
    <source>
        <dbReference type="PROSITE" id="PS51350"/>
    </source>
</evidence>
<dbReference type="Proteomes" id="UP000602647">
    <property type="component" value="Unassembled WGS sequence"/>
</dbReference>
<dbReference type="CDD" id="cd00367">
    <property type="entry name" value="PTS-HPr_like"/>
    <property type="match status" value="1"/>
</dbReference>
<dbReference type="InterPro" id="IPR050399">
    <property type="entry name" value="HPr"/>
</dbReference>
<keyword evidence="2" id="KW-0963">Cytoplasm</keyword>
<dbReference type="InterPro" id="IPR000032">
    <property type="entry name" value="HPr-like"/>
</dbReference>